<dbReference type="Pfam" id="PF00128">
    <property type="entry name" value="Alpha-amylase"/>
    <property type="match status" value="1"/>
</dbReference>
<accession>A0A4Y8M6H8</accession>
<comment type="caution">
    <text evidence="7">The sequence shown here is derived from an EMBL/GenBank/DDBJ whole genome shotgun (WGS) entry which is preliminary data.</text>
</comment>
<dbReference type="Gene3D" id="3.20.20.80">
    <property type="entry name" value="Glycosidases"/>
    <property type="match status" value="1"/>
</dbReference>
<keyword evidence="2" id="KW-0378">Hydrolase</keyword>
<dbReference type="Gene3D" id="2.60.40.1180">
    <property type="entry name" value="Golgi alpha-mannosidase II"/>
    <property type="match status" value="1"/>
</dbReference>
<comment type="similarity">
    <text evidence="1">Belongs to the glycosyl hydrolase 13 family.</text>
</comment>
<dbReference type="InterPro" id="IPR056300">
    <property type="entry name" value="SusG-like_C"/>
</dbReference>
<dbReference type="InterPro" id="IPR017853">
    <property type="entry name" value="GH"/>
</dbReference>
<reference evidence="7 8" key="1">
    <citation type="submission" date="2019-03" db="EMBL/GenBank/DDBJ databases">
        <title>Cohnella endophytica sp. nov., a novel endophytic bacterium isolated from bark of Sonneratia apetala.</title>
        <authorList>
            <person name="Tuo L."/>
        </authorList>
    </citation>
    <scope>NUCLEOTIDE SEQUENCE [LARGE SCALE GENOMIC DNA]</scope>
    <source>
        <strain evidence="7 8">CCTCC AB 208254</strain>
    </source>
</reference>
<dbReference type="GO" id="GO:0009313">
    <property type="term" value="P:oligosaccharide catabolic process"/>
    <property type="evidence" value="ECO:0007669"/>
    <property type="project" value="TreeGrafter"/>
</dbReference>
<evidence type="ECO:0000256" key="1">
    <source>
        <dbReference type="ARBA" id="ARBA00008061"/>
    </source>
</evidence>
<name>A0A4Y8M6H8_9BACL</name>
<dbReference type="AlphaFoldDB" id="A0A4Y8M6H8"/>
<keyword evidence="8" id="KW-1185">Reference proteome</keyword>
<dbReference type="SUPFAM" id="SSF51011">
    <property type="entry name" value="Glycosyl hydrolase domain"/>
    <property type="match status" value="1"/>
</dbReference>
<dbReference type="EMBL" id="SOMN01000002">
    <property type="protein sequence ID" value="TFE30874.1"/>
    <property type="molecule type" value="Genomic_DNA"/>
</dbReference>
<dbReference type="Gene3D" id="3.90.400.10">
    <property type="entry name" value="Oligo-1,6-glucosidase, Domain 2"/>
    <property type="match status" value="1"/>
</dbReference>
<gene>
    <name evidence="7" type="ORF">E2980_02080</name>
</gene>
<dbReference type="SMART" id="SM00642">
    <property type="entry name" value="Aamy"/>
    <property type="match status" value="1"/>
</dbReference>
<feature type="domain" description="Glycosyl hydrolase family 13 catalytic" evidence="6">
    <location>
        <begin position="74"/>
        <end position="470"/>
    </location>
</feature>
<dbReference type="Proteomes" id="UP000297900">
    <property type="component" value="Unassembled WGS sequence"/>
</dbReference>
<protein>
    <submittedName>
        <fullName evidence="7">DUF3459 domain-containing protein</fullName>
    </submittedName>
</protein>
<dbReference type="PROSITE" id="PS51257">
    <property type="entry name" value="PROKAR_LIPOPROTEIN"/>
    <property type="match status" value="1"/>
</dbReference>
<dbReference type="GO" id="GO:0004556">
    <property type="term" value="F:alpha-amylase activity"/>
    <property type="evidence" value="ECO:0007669"/>
    <property type="project" value="TreeGrafter"/>
</dbReference>
<feature type="signal peptide" evidence="5">
    <location>
        <begin position="1"/>
        <end position="23"/>
    </location>
</feature>
<evidence type="ECO:0000313" key="7">
    <source>
        <dbReference type="EMBL" id="TFE30874.1"/>
    </source>
</evidence>
<evidence type="ECO:0000256" key="5">
    <source>
        <dbReference type="SAM" id="SignalP"/>
    </source>
</evidence>
<dbReference type="InterPro" id="IPR006047">
    <property type="entry name" value="GH13_cat_dom"/>
</dbReference>
<feature type="region of interest" description="Disordered" evidence="4">
    <location>
        <begin position="33"/>
        <end position="54"/>
    </location>
</feature>
<evidence type="ECO:0000313" key="8">
    <source>
        <dbReference type="Proteomes" id="UP000297900"/>
    </source>
</evidence>
<organism evidence="7 8">
    <name type="scientific">Cohnella luojiensis</name>
    <dbReference type="NCBI Taxonomy" id="652876"/>
    <lineage>
        <taxon>Bacteria</taxon>
        <taxon>Bacillati</taxon>
        <taxon>Bacillota</taxon>
        <taxon>Bacilli</taxon>
        <taxon>Bacillales</taxon>
        <taxon>Paenibacillaceae</taxon>
        <taxon>Cohnella</taxon>
    </lineage>
</organism>
<dbReference type="PANTHER" id="PTHR10357">
    <property type="entry name" value="ALPHA-AMYLASE FAMILY MEMBER"/>
    <property type="match status" value="1"/>
</dbReference>
<dbReference type="InterPro" id="IPR013780">
    <property type="entry name" value="Glyco_hydro_b"/>
</dbReference>
<sequence>MKRKPLIAGIAALGLLLAGCQSGIDGNVASTGGNASPTAGHSSELKGSSPEKASSPDAFTGILSAKGPTNAYYEIFVRSFADSNGDGIGDLNGVTDKLDYLDNLGVDGIWLMPIQPSPSYHGYDVTDYYGINSDYGTLEDFKRLLEEARKRDIAIIMDLVVNHTSVEHPWFKDSAKGSGSKYRDWYTWSSERENGASPSDGATGSVPWHSRGGDEYLGVFWEGMPDLNFDNAEVRKELIAIGQYWLKQGVDGFRLDAAKHIYGDFGSTINSPAIKAKNKAWWQEFRKGLNEVKPDAYLVGEVWESAAIIAPYLDNALDSAFNFDLAGKLLGTAESENAQDIGFTLSRVYEFFSKSSGGKFVDAPFLSNHDQTRVMTALNGNEDHARMAAAMLLTLPGKAFIYYGEELGMTGTKPDERIREPFPWAIKPGSPNETTWEPARNRGDGTVSVEAEDEIPHSLLNHYRKLISWRAAEPALRGGKIASYETGNSAIVSYVRAAEDQQLLVLHNLSGQSQTVPLQTGKAQLTAFSKLALATNEGVKLAEQALEVPPYTTVVLKP</sequence>
<dbReference type="OrthoDB" id="9805159at2"/>
<dbReference type="InterPro" id="IPR045857">
    <property type="entry name" value="O16G_dom_2"/>
</dbReference>
<dbReference type="Pfam" id="PF23915">
    <property type="entry name" value="SusG_C"/>
    <property type="match status" value="1"/>
</dbReference>
<evidence type="ECO:0000259" key="6">
    <source>
        <dbReference type="SMART" id="SM00642"/>
    </source>
</evidence>
<keyword evidence="5" id="KW-0732">Signal</keyword>
<evidence type="ECO:0000256" key="2">
    <source>
        <dbReference type="ARBA" id="ARBA00022801"/>
    </source>
</evidence>
<dbReference type="CDD" id="cd11316">
    <property type="entry name" value="AmyAc_bac2_AmyA"/>
    <property type="match status" value="1"/>
</dbReference>
<proteinExistence type="inferred from homology"/>
<dbReference type="PANTHER" id="PTHR10357:SF179">
    <property type="entry name" value="NEUTRAL AND BASIC AMINO ACID TRANSPORT PROTEIN RBAT"/>
    <property type="match status" value="1"/>
</dbReference>
<keyword evidence="3" id="KW-0326">Glycosidase</keyword>
<feature type="chain" id="PRO_5021418289" evidence="5">
    <location>
        <begin position="24"/>
        <end position="558"/>
    </location>
</feature>
<dbReference type="SUPFAM" id="SSF51445">
    <property type="entry name" value="(Trans)glycosidases"/>
    <property type="match status" value="1"/>
</dbReference>
<evidence type="ECO:0000256" key="4">
    <source>
        <dbReference type="SAM" id="MobiDB-lite"/>
    </source>
</evidence>
<evidence type="ECO:0000256" key="3">
    <source>
        <dbReference type="ARBA" id="ARBA00023295"/>
    </source>
</evidence>